<dbReference type="Proteomes" id="UP000289437">
    <property type="component" value="Unassembled WGS sequence"/>
</dbReference>
<reference evidence="3" key="2">
    <citation type="submission" date="2019-02" db="EMBL/GenBank/DDBJ databases">
        <title>Granulicella sibirica sp. nov., a psychrotolerant acidobacterium isolated from an organic soil layer in forested tundra, West Siberia.</title>
        <authorList>
            <person name="Oshkin I.Y."/>
            <person name="Kulichevskaya I.S."/>
            <person name="Rijpstra W.I.C."/>
            <person name="Sinninghe Damste J.S."/>
            <person name="Rakitin A.L."/>
            <person name="Ravin N.V."/>
            <person name="Dedysh S.N."/>
        </authorList>
    </citation>
    <scope>NUCLEOTIDE SEQUENCE [LARGE SCALE GENOMIC DNA]</scope>
    <source>
        <strain evidence="3">AF10</strain>
    </source>
</reference>
<evidence type="ECO:0000313" key="3">
    <source>
        <dbReference type="Proteomes" id="UP000289437"/>
    </source>
</evidence>
<keyword evidence="1" id="KW-0812">Transmembrane</keyword>
<feature type="transmembrane region" description="Helical" evidence="1">
    <location>
        <begin position="56"/>
        <end position="78"/>
    </location>
</feature>
<sequence>MINLCRKTTVVLGSSLKGLFNLISSGPSLASSTLSGVQSVHDAATVSGRPGRTRSFAAAMFFILLHAGLAHAATTYYVDNKAGSDTNNGLTAATAFKTIAKVNTITPLLQPGDQVLLRAGERFTDDFIHCDNLVKATSTTTLTSNPAVCSGTSGAPIVFGKYASGSDPIIDAADPLAGLVWRALGNGVYSTQLAVAPQKLYIDKLTEAPQLIPVPNFVGNYDSRGATTYEPWDSVLDPSTGLYQMNGGNTPQTATIGVLGLGGVWESPYATSAAAGGQTSQVFSPTNTGLQNVEVIGGGSVSFSLYGGTGYPASFTFSSIGGGSIGGVACEVDGTVTSISGVPASVTYNVNRGCSSIPTLTAIAATGRGLKFFGRVDSGSFYYASTSQNGALANELYVHLADGSDPSHHTFYATHRSYGILLRGVNYVSVTHIQFAHQLKSGVMSFPYSSSTTPGMYWTNENITISHATCWNTGDTVSDTLAWGYNTSRTANLEACVVLRASGDTDPHLVRGNSISDSWSGMIDTYYGRGDTSHANFILSGIDGTRTIGGVTSNYPVIQYSYGRSHNAACIRYGQAGLMRDALYLNKGGIVSNNECTDNAVGNIFFGATAGGQASHNFIHDSLGEGIQAGGNSTSVPDASSYEAQVFDHNVIANLGFSATLSLYNGIDINNGLEGSNYPYISDVHVFNNTIVNTASACVTLEMNVVAAHVHENVCAQSANYFPAGWICPNCITTTNNAAGIFVRVASMQYAKPMDWHNNVWQNQGGPVNSWVIYNVQNTFSQRGTCSNITTFLNKNNASAQLEPTSFCTATPGFENASGNDFRLLSSSPLRAAGTGGSDVGALAFGASMFPVGPR</sequence>
<organism evidence="2 3">
    <name type="scientific">Granulicella sibirica</name>
    <dbReference type="NCBI Taxonomy" id="2479048"/>
    <lineage>
        <taxon>Bacteria</taxon>
        <taxon>Pseudomonadati</taxon>
        <taxon>Acidobacteriota</taxon>
        <taxon>Terriglobia</taxon>
        <taxon>Terriglobales</taxon>
        <taxon>Acidobacteriaceae</taxon>
        <taxon>Granulicella</taxon>
    </lineage>
</organism>
<keyword evidence="1" id="KW-0472">Membrane</keyword>
<dbReference type="InterPro" id="IPR011050">
    <property type="entry name" value="Pectin_lyase_fold/virulence"/>
</dbReference>
<proteinExistence type="predicted"/>
<evidence type="ECO:0000313" key="2">
    <source>
        <dbReference type="EMBL" id="RXH54375.1"/>
    </source>
</evidence>
<dbReference type="EMBL" id="RDSM01000004">
    <property type="protein sequence ID" value="RXH54375.1"/>
    <property type="molecule type" value="Genomic_DNA"/>
</dbReference>
<keyword evidence="1" id="KW-1133">Transmembrane helix</keyword>
<gene>
    <name evidence="2" type="ORF">GRAN_4671</name>
</gene>
<name>A0A4Q0STQ4_9BACT</name>
<protein>
    <submittedName>
        <fullName evidence="2">Uncharacterized protein</fullName>
    </submittedName>
</protein>
<keyword evidence="3" id="KW-1185">Reference proteome</keyword>
<dbReference type="AlphaFoldDB" id="A0A4Q0STQ4"/>
<reference evidence="2 3" key="1">
    <citation type="submission" date="2018-11" db="EMBL/GenBank/DDBJ databases">
        <authorList>
            <person name="Mardanov A.V."/>
            <person name="Ravin N.V."/>
            <person name="Dedysh S.N."/>
        </authorList>
    </citation>
    <scope>NUCLEOTIDE SEQUENCE [LARGE SCALE GENOMIC DNA]</scope>
    <source>
        <strain evidence="2 3">AF10</strain>
    </source>
</reference>
<comment type="caution">
    <text evidence="2">The sequence shown here is derived from an EMBL/GenBank/DDBJ whole genome shotgun (WGS) entry which is preliminary data.</text>
</comment>
<evidence type="ECO:0000256" key="1">
    <source>
        <dbReference type="SAM" id="Phobius"/>
    </source>
</evidence>
<accession>A0A4Q0STQ4</accession>
<dbReference type="SUPFAM" id="SSF51126">
    <property type="entry name" value="Pectin lyase-like"/>
    <property type="match status" value="2"/>
</dbReference>